<comment type="caution">
    <text evidence="2">The sequence shown here is derived from an EMBL/GenBank/DDBJ whole genome shotgun (WGS) entry which is preliminary data.</text>
</comment>
<dbReference type="EMBL" id="JBFAUK010000019">
    <property type="protein sequence ID" value="MEV5509242.1"/>
    <property type="molecule type" value="Genomic_DNA"/>
</dbReference>
<reference evidence="2 3" key="1">
    <citation type="submission" date="2024-06" db="EMBL/GenBank/DDBJ databases">
        <title>The Natural Products Discovery Center: Release of the First 8490 Sequenced Strains for Exploring Actinobacteria Biosynthetic Diversity.</title>
        <authorList>
            <person name="Kalkreuter E."/>
            <person name="Kautsar S.A."/>
            <person name="Yang D."/>
            <person name="Bader C.D."/>
            <person name="Teijaro C.N."/>
            <person name="Fluegel L."/>
            <person name="Davis C.M."/>
            <person name="Simpson J.R."/>
            <person name="Lauterbach L."/>
            <person name="Steele A.D."/>
            <person name="Gui C."/>
            <person name="Meng S."/>
            <person name="Li G."/>
            <person name="Viehrig K."/>
            <person name="Ye F."/>
            <person name="Su P."/>
            <person name="Kiefer A.F."/>
            <person name="Nichols A."/>
            <person name="Cepeda A.J."/>
            <person name="Yan W."/>
            <person name="Fan B."/>
            <person name="Jiang Y."/>
            <person name="Adhikari A."/>
            <person name="Zheng C.-J."/>
            <person name="Schuster L."/>
            <person name="Cowan T.M."/>
            <person name="Smanski M.J."/>
            <person name="Chevrette M.G."/>
            <person name="De Carvalho L.P.S."/>
            <person name="Shen B."/>
        </authorList>
    </citation>
    <scope>NUCLEOTIDE SEQUENCE [LARGE SCALE GENOMIC DNA]</scope>
    <source>
        <strain evidence="2 3">NPDC052347</strain>
    </source>
</reference>
<keyword evidence="1" id="KW-0732">Signal</keyword>
<evidence type="ECO:0000313" key="3">
    <source>
        <dbReference type="Proteomes" id="UP001552594"/>
    </source>
</evidence>
<feature type="chain" id="PRO_5046908291" evidence="1">
    <location>
        <begin position="26"/>
        <end position="150"/>
    </location>
</feature>
<name>A0ABV3K259_STRON</name>
<sequence length="150" mass="15431">MNIKYPTVIAGALLALATSTGVASAETECSTSPVGVWSGTVKFKDQTSPIDVSFGKDGAVCLETPVSVGQGTWVKTGGQTFTYVIKETFKDGSGMSGWVSIDQNAVLNSSKAFTSSGLSKVYDASGNQVGTTAATTEATRKSYSAPGCHK</sequence>
<accession>A0ABV3K259</accession>
<evidence type="ECO:0000313" key="2">
    <source>
        <dbReference type="EMBL" id="MEV5509242.1"/>
    </source>
</evidence>
<gene>
    <name evidence="2" type="ORF">AB0L16_22885</name>
</gene>
<protein>
    <submittedName>
        <fullName evidence="2">Uncharacterized protein</fullName>
    </submittedName>
</protein>
<keyword evidence="3" id="KW-1185">Reference proteome</keyword>
<dbReference type="Proteomes" id="UP001552594">
    <property type="component" value="Unassembled WGS sequence"/>
</dbReference>
<organism evidence="2 3">
    <name type="scientific">Streptomyces orinoci</name>
    <name type="common">Streptoverticillium orinoci</name>
    <dbReference type="NCBI Taxonomy" id="67339"/>
    <lineage>
        <taxon>Bacteria</taxon>
        <taxon>Bacillati</taxon>
        <taxon>Actinomycetota</taxon>
        <taxon>Actinomycetes</taxon>
        <taxon>Kitasatosporales</taxon>
        <taxon>Streptomycetaceae</taxon>
        <taxon>Streptomyces</taxon>
    </lineage>
</organism>
<dbReference type="RefSeq" id="WP_109282259.1">
    <property type="nucleotide sequence ID" value="NZ_JBFAUK010000019.1"/>
</dbReference>
<evidence type="ECO:0000256" key="1">
    <source>
        <dbReference type="SAM" id="SignalP"/>
    </source>
</evidence>
<feature type="signal peptide" evidence="1">
    <location>
        <begin position="1"/>
        <end position="25"/>
    </location>
</feature>
<proteinExistence type="predicted"/>